<dbReference type="Pfam" id="PF02110">
    <property type="entry name" value="HK"/>
    <property type="match status" value="1"/>
</dbReference>
<feature type="binding site" evidence="11">
    <location>
        <position position="165"/>
    </location>
    <ligand>
        <name>ATP</name>
        <dbReference type="ChEBI" id="CHEBI:30616"/>
    </ligand>
</feature>
<evidence type="ECO:0000256" key="2">
    <source>
        <dbReference type="ARBA" id="ARBA00001946"/>
    </source>
</evidence>
<dbReference type="GO" id="GO:0009228">
    <property type="term" value="P:thiamine biosynthetic process"/>
    <property type="evidence" value="ECO:0007669"/>
    <property type="project" value="UniProtKB-KW"/>
</dbReference>
<organism evidence="12 13">
    <name type="scientific">Sporosarcina limicola</name>
    <dbReference type="NCBI Taxonomy" id="34101"/>
    <lineage>
        <taxon>Bacteria</taxon>
        <taxon>Bacillati</taxon>
        <taxon>Bacillota</taxon>
        <taxon>Bacilli</taxon>
        <taxon>Bacillales</taxon>
        <taxon>Caryophanaceae</taxon>
        <taxon>Sporosarcina</taxon>
    </lineage>
</organism>
<keyword evidence="8 11" id="KW-0067">ATP-binding</keyword>
<reference evidence="12" key="1">
    <citation type="submission" date="2020-10" db="EMBL/GenBank/DDBJ databases">
        <title>Genomic Encyclopedia of Type Strains, Phase IV (KMG-IV): sequencing the most valuable type-strain genomes for metagenomic binning, comparative biology and taxonomic classification.</title>
        <authorList>
            <person name="Goeker M."/>
        </authorList>
    </citation>
    <scope>NUCLEOTIDE SEQUENCE</scope>
    <source>
        <strain evidence="12">DSM 13886</strain>
    </source>
</reference>
<comment type="catalytic activity">
    <reaction evidence="1 11">
        <text>5-(2-hydroxyethyl)-4-methylthiazole + ATP = 4-methyl-5-(2-phosphooxyethyl)-thiazole + ADP + H(+)</text>
        <dbReference type="Rhea" id="RHEA:24212"/>
        <dbReference type="ChEBI" id="CHEBI:15378"/>
        <dbReference type="ChEBI" id="CHEBI:17957"/>
        <dbReference type="ChEBI" id="CHEBI:30616"/>
        <dbReference type="ChEBI" id="CHEBI:58296"/>
        <dbReference type="ChEBI" id="CHEBI:456216"/>
        <dbReference type="EC" id="2.7.1.50"/>
    </reaction>
</comment>
<keyword evidence="6 11" id="KW-0547">Nucleotide-binding</keyword>
<feature type="binding site" evidence="11">
    <location>
        <position position="119"/>
    </location>
    <ligand>
        <name>ATP</name>
        <dbReference type="ChEBI" id="CHEBI:30616"/>
    </ligand>
</feature>
<evidence type="ECO:0000256" key="7">
    <source>
        <dbReference type="ARBA" id="ARBA00022777"/>
    </source>
</evidence>
<keyword evidence="5 11" id="KW-0479">Metal-binding</keyword>
<dbReference type="NCBIfam" id="TIGR00694">
    <property type="entry name" value="thiM"/>
    <property type="match status" value="1"/>
</dbReference>
<evidence type="ECO:0000256" key="1">
    <source>
        <dbReference type="ARBA" id="ARBA00001771"/>
    </source>
</evidence>
<evidence type="ECO:0000256" key="9">
    <source>
        <dbReference type="ARBA" id="ARBA00022842"/>
    </source>
</evidence>
<evidence type="ECO:0000313" key="12">
    <source>
        <dbReference type="EMBL" id="MBE1553182.1"/>
    </source>
</evidence>
<sequence>METTENLLQKLRTEQPLIHCITNIVVANFQANGLLALGASPVMADAVEEAAEIAAVSSCTVLNIGTLKRETVEAMLLAGKSANKHGKPVILDPVGAGATAFRKETVLRILNEVDVSLIRCNAGELAAIAGVSWRAKGVDAGAGDADIATIAKEVASNHRCLVAVTGKEDLVTDGENLAHISGGHPLMSRVTGMGCLLSAVTGAFLAVANENRLDAVATALAFYKRTGEIAAEKAVGPGDFAVHFLNSLDSLND</sequence>
<protein>
    <recommendedName>
        <fullName evidence="11">Hydroxyethylthiazole kinase</fullName>
        <ecNumber evidence="11">2.7.1.50</ecNumber>
    </recommendedName>
    <alternativeName>
        <fullName evidence="11">4-methyl-5-beta-hydroxyethylthiazole kinase</fullName>
        <shortName evidence="11">TH kinase</shortName>
        <shortName evidence="11">Thz kinase</shortName>
    </alternativeName>
</protein>
<evidence type="ECO:0000256" key="5">
    <source>
        <dbReference type="ARBA" id="ARBA00022723"/>
    </source>
</evidence>
<dbReference type="PRINTS" id="PR01099">
    <property type="entry name" value="HYETHTZKNASE"/>
</dbReference>
<evidence type="ECO:0000256" key="8">
    <source>
        <dbReference type="ARBA" id="ARBA00022840"/>
    </source>
</evidence>
<dbReference type="HAMAP" id="MF_00228">
    <property type="entry name" value="Thz_kinase"/>
    <property type="match status" value="1"/>
</dbReference>
<feature type="binding site" evidence="11">
    <location>
        <position position="192"/>
    </location>
    <ligand>
        <name>substrate</name>
    </ligand>
</feature>
<dbReference type="InterPro" id="IPR000417">
    <property type="entry name" value="Hyethyz_kinase"/>
</dbReference>
<comment type="caution">
    <text evidence="12">The sequence shown here is derived from an EMBL/GenBank/DDBJ whole genome shotgun (WGS) entry which is preliminary data.</text>
</comment>
<dbReference type="GO" id="GO:0005524">
    <property type="term" value="F:ATP binding"/>
    <property type="evidence" value="ECO:0007669"/>
    <property type="project" value="UniProtKB-UniRule"/>
</dbReference>
<dbReference type="Gene3D" id="3.40.1190.20">
    <property type="match status" value="1"/>
</dbReference>
<dbReference type="GO" id="GO:0004417">
    <property type="term" value="F:hydroxyethylthiazole kinase activity"/>
    <property type="evidence" value="ECO:0007669"/>
    <property type="project" value="UniProtKB-UniRule"/>
</dbReference>
<dbReference type="InterPro" id="IPR029056">
    <property type="entry name" value="Ribokinase-like"/>
</dbReference>
<keyword evidence="10 11" id="KW-0784">Thiamine biosynthesis</keyword>
<dbReference type="PIRSF" id="PIRSF000513">
    <property type="entry name" value="Thz_kinase"/>
    <property type="match status" value="1"/>
</dbReference>
<dbReference type="NCBIfam" id="NF006830">
    <property type="entry name" value="PRK09355.1"/>
    <property type="match status" value="1"/>
</dbReference>
<dbReference type="EMBL" id="JADBEL010000001">
    <property type="protein sequence ID" value="MBE1553182.1"/>
    <property type="molecule type" value="Genomic_DNA"/>
</dbReference>
<keyword evidence="13" id="KW-1185">Reference proteome</keyword>
<keyword evidence="9 11" id="KW-0460">Magnesium</keyword>
<dbReference type="RefSeq" id="WP_192597001.1">
    <property type="nucleotide sequence ID" value="NZ_JADBEL010000001.1"/>
</dbReference>
<evidence type="ECO:0000256" key="10">
    <source>
        <dbReference type="ARBA" id="ARBA00022977"/>
    </source>
</evidence>
<comment type="pathway">
    <text evidence="3 11">Cofactor biosynthesis; thiamine diphosphate biosynthesis; 4-methyl-5-(2-phosphoethyl)-thiazole from 5-(2-hydroxyethyl)-4-methylthiazole: step 1/1.</text>
</comment>
<dbReference type="AlphaFoldDB" id="A0A927MHL3"/>
<dbReference type="EC" id="2.7.1.50" evidence="11"/>
<feature type="binding site" evidence="11">
    <location>
        <position position="43"/>
    </location>
    <ligand>
        <name>substrate</name>
    </ligand>
</feature>
<dbReference type="Proteomes" id="UP000658225">
    <property type="component" value="Unassembled WGS sequence"/>
</dbReference>
<name>A0A927MHL3_9BACL</name>
<evidence type="ECO:0000256" key="3">
    <source>
        <dbReference type="ARBA" id="ARBA00004868"/>
    </source>
</evidence>
<accession>A0A927MHL3</accession>
<evidence type="ECO:0000256" key="4">
    <source>
        <dbReference type="ARBA" id="ARBA00022679"/>
    </source>
</evidence>
<keyword evidence="4 11" id="KW-0808">Transferase</keyword>
<comment type="similarity">
    <text evidence="11">Belongs to the Thz kinase family.</text>
</comment>
<comment type="function">
    <text evidence="11">Catalyzes the phosphorylation of the hydroxyl group of 4-methyl-5-beta-hydroxyethylthiazole (THZ).</text>
</comment>
<keyword evidence="7 11" id="KW-0418">Kinase</keyword>
<dbReference type="SUPFAM" id="SSF53613">
    <property type="entry name" value="Ribokinase-like"/>
    <property type="match status" value="1"/>
</dbReference>
<comment type="cofactor">
    <cofactor evidence="2 11">
        <name>Mg(2+)</name>
        <dbReference type="ChEBI" id="CHEBI:18420"/>
    </cofactor>
</comment>
<evidence type="ECO:0000313" key="13">
    <source>
        <dbReference type="Proteomes" id="UP000658225"/>
    </source>
</evidence>
<evidence type="ECO:0000256" key="11">
    <source>
        <dbReference type="HAMAP-Rule" id="MF_00228"/>
    </source>
</evidence>
<proteinExistence type="inferred from homology"/>
<dbReference type="CDD" id="cd01170">
    <property type="entry name" value="THZ_kinase"/>
    <property type="match status" value="1"/>
</dbReference>
<dbReference type="GO" id="GO:0009229">
    <property type="term" value="P:thiamine diphosphate biosynthetic process"/>
    <property type="evidence" value="ECO:0007669"/>
    <property type="project" value="UniProtKB-UniRule"/>
</dbReference>
<dbReference type="GO" id="GO:0000287">
    <property type="term" value="F:magnesium ion binding"/>
    <property type="evidence" value="ECO:0007669"/>
    <property type="project" value="UniProtKB-UniRule"/>
</dbReference>
<gene>
    <name evidence="11" type="primary">thiM</name>
    <name evidence="12" type="ORF">H4683_000251</name>
</gene>
<evidence type="ECO:0000256" key="6">
    <source>
        <dbReference type="ARBA" id="ARBA00022741"/>
    </source>
</evidence>